<dbReference type="Proteomes" id="UP001412067">
    <property type="component" value="Unassembled WGS sequence"/>
</dbReference>
<evidence type="ECO:0000256" key="5">
    <source>
        <dbReference type="ARBA" id="ARBA00022801"/>
    </source>
</evidence>
<keyword evidence="7" id="KW-0443">Lipid metabolism</keyword>
<dbReference type="Gene3D" id="3.40.50.1110">
    <property type="entry name" value="SGNH hydrolase"/>
    <property type="match status" value="1"/>
</dbReference>
<evidence type="ECO:0000256" key="6">
    <source>
        <dbReference type="ARBA" id="ARBA00022963"/>
    </source>
</evidence>
<keyword evidence="3" id="KW-0964">Secreted</keyword>
<dbReference type="InterPro" id="IPR001087">
    <property type="entry name" value="GDSL"/>
</dbReference>
<dbReference type="InterPro" id="IPR051238">
    <property type="entry name" value="GDSL_esterase/lipase"/>
</dbReference>
<keyword evidence="9" id="KW-1185">Reference proteome</keyword>
<evidence type="ECO:0000256" key="7">
    <source>
        <dbReference type="ARBA" id="ARBA00023098"/>
    </source>
</evidence>
<comment type="caution">
    <text evidence="8">The sequence shown here is derived from an EMBL/GenBank/DDBJ whole genome shotgun (WGS) entry which is preliminary data.</text>
</comment>
<name>A0ABR2M2A9_9ASPA</name>
<dbReference type="InterPro" id="IPR036514">
    <property type="entry name" value="SGNH_hydro_sf"/>
</dbReference>
<sequence>MFQGTQEMIRMNIGQEATNKFFAQSQYIVDLGSNDYINNFLLPLYADSWTYNGETFTNYVVTSFEGQLRESTNKLSRMFNKKSLNLNKTFSRTLPNATFKFGDAYDVFQDLIDNQETYGFSNSNDPCCKIAKIRPTLTCTPLSSLCKDRSKYVFWDEYHPTDRANELIANAVLSKLGLGKPDNETNKS</sequence>
<evidence type="ECO:0000256" key="1">
    <source>
        <dbReference type="ARBA" id="ARBA00004613"/>
    </source>
</evidence>
<evidence type="ECO:0000256" key="4">
    <source>
        <dbReference type="ARBA" id="ARBA00022729"/>
    </source>
</evidence>
<proteinExistence type="inferred from homology"/>
<comment type="subcellular location">
    <subcellularLocation>
        <location evidence="1">Secreted</location>
    </subcellularLocation>
</comment>
<evidence type="ECO:0000313" key="8">
    <source>
        <dbReference type="EMBL" id="KAK8955964.1"/>
    </source>
</evidence>
<evidence type="ECO:0000256" key="3">
    <source>
        <dbReference type="ARBA" id="ARBA00022525"/>
    </source>
</evidence>
<comment type="similarity">
    <text evidence="2">Belongs to the 'GDSL' lipolytic enzyme family.</text>
</comment>
<keyword evidence="6" id="KW-0442">Lipid degradation</keyword>
<protein>
    <submittedName>
        <fullName evidence="8">GDSL esterase/lipase</fullName>
    </submittedName>
</protein>
<dbReference type="Pfam" id="PF00657">
    <property type="entry name" value="Lipase_GDSL"/>
    <property type="match status" value="1"/>
</dbReference>
<organism evidence="8 9">
    <name type="scientific">Platanthera guangdongensis</name>
    <dbReference type="NCBI Taxonomy" id="2320717"/>
    <lineage>
        <taxon>Eukaryota</taxon>
        <taxon>Viridiplantae</taxon>
        <taxon>Streptophyta</taxon>
        <taxon>Embryophyta</taxon>
        <taxon>Tracheophyta</taxon>
        <taxon>Spermatophyta</taxon>
        <taxon>Magnoliopsida</taxon>
        <taxon>Liliopsida</taxon>
        <taxon>Asparagales</taxon>
        <taxon>Orchidaceae</taxon>
        <taxon>Orchidoideae</taxon>
        <taxon>Orchideae</taxon>
        <taxon>Orchidinae</taxon>
        <taxon>Platanthera</taxon>
    </lineage>
</organism>
<dbReference type="SUPFAM" id="SSF52266">
    <property type="entry name" value="SGNH hydrolase"/>
    <property type="match status" value="1"/>
</dbReference>
<keyword evidence="4" id="KW-0732">Signal</keyword>
<accession>A0ABR2M2A9</accession>
<dbReference type="PANTHER" id="PTHR45650">
    <property type="entry name" value="GDSL-LIKE LIPASE/ACYLHYDROLASE-RELATED"/>
    <property type="match status" value="1"/>
</dbReference>
<evidence type="ECO:0000256" key="2">
    <source>
        <dbReference type="ARBA" id="ARBA00008668"/>
    </source>
</evidence>
<dbReference type="EMBL" id="JBBWWR010000013">
    <property type="protein sequence ID" value="KAK8955964.1"/>
    <property type="molecule type" value="Genomic_DNA"/>
</dbReference>
<reference evidence="8 9" key="1">
    <citation type="journal article" date="2022" name="Nat. Plants">
        <title>Genomes of leafy and leafless Platanthera orchids illuminate the evolution of mycoheterotrophy.</title>
        <authorList>
            <person name="Li M.H."/>
            <person name="Liu K.W."/>
            <person name="Li Z."/>
            <person name="Lu H.C."/>
            <person name="Ye Q.L."/>
            <person name="Zhang D."/>
            <person name="Wang J.Y."/>
            <person name="Li Y.F."/>
            <person name="Zhong Z.M."/>
            <person name="Liu X."/>
            <person name="Yu X."/>
            <person name="Liu D.K."/>
            <person name="Tu X.D."/>
            <person name="Liu B."/>
            <person name="Hao Y."/>
            <person name="Liao X.Y."/>
            <person name="Jiang Y.T."/>
            <person name="Sun W.H."/>
            <person name="Chen J."/>
            <person name="Chen Y.Q."/>
            <person name="Ai Y."/>
            <person name="Zhai J.W."/>
            <person name="Wu S.S."/>
            <person name="Zhou Z."/>
            <person name="Hsiao Y.Y."/>
            <person name="Wu W.L."/>
            <person name="Chen Y.Y."/>
            <person name="Lin Y.F."/>
            <person name="Hsu J.L."/>
            <person name="Li C.Y."/>
            <person name="Wang Z.W."/>
            <person name="Zhao X."/>
            <person name="Zhong W.Y."/>
            <person name="Ma X.K."/>
            <person name="Ma L."/>
            <person name="Huang J."/>
            <person name="Chen G.Z."/>
            <person name="Huang M.Z."/>
            <person name="Huang L."/>
            <person name="Peng D.H."/>
            <person name="Luo Y.B."/>
            <person name="Zou S.Q."/>
            <person name="Chen S.P."/>
            <person name="Lan S."/>
            <person name="Tsai W.C."/>
            <person name="Van de Peer Y."/>
            <person name="Liu Z.J."/>
        </authorList>
    </citation>
    <scope>NUCLEOTIDE SEQUENCE [LARGE SCALE GENOMIC DNA]</scope>
    <source>
        <strain evidence="8">Lor288</strain>
    </source>
</reference>
<gene>
    <name evidence="8" type="ORF">KSP40_PGU014841</name>
</gene>
<keyword evidence="5" id="KW-0378">Hydrolase</keyword>
<evidence type="ECO:0000313" key="9">
    <source>
        <dbReference type="Proteomes" id="UP001412067"/>
    </source>
</evidence>